<keyword evidence="17" id="KW-0408">Iron</keyword>
<dbReference type="Gene3D" id="3.30.450.20">
    <property type="entry name" value="PAS domain"/>
    <property type="match status" value="1"/>
</dbReference>
<evidence type="ECO:0000256" key="22">
    <source>
        <dbReference type="ARBA" id="ARBA00030800"/>
    </source>
</evidence>
<feature type="domain" description="Histidine kinase" evidence="24">
    <location>
        <begin position="407"/>
        <end position="603"/>
    </location>
</feature>
<dbReference type="Gene3D" id="1.20.5.1930">
    <property type="match status" value="1"/>
</dbReference>
<evidence type="ECO:0000259" key="24">
    <source>
        <dbReference type="PROSITE" id="PS50109"/>
    </source>
</evidence>
<dbReference type="InterPro" id="IPR050482">
    <property type="entry name" value="Sensor_HK_TwoCompSys"/>
</dbReference>
<dbReference type="PROSITE" id="PS50109">
    <property type="entry name" value="HIS_KIN"/>
    <property type="match status" value="1"/>
</dbReference>
<dbReference type="PANTHER" id="PTHR24421:SF10">
    <property type="entry name" value="NITRATE_NITRITE SENSOR PROTEIN NARQ"/>
    <property type="match status" value="1"/>
</dbReference>
<dbReference type="InterPro" id="IPR029095">
    <property type="entry name" value="NarX-like_N"/>
</dbReference>
<gene>
    <name evidence="26" type="ORF">AAGV33_05265</name>
</gene>
<dbReference type="InterPro" id="IPR003594">
    <property type="entry name" value="HATPase_dom"/>
</dbReference>
<dbReference type="Gene3D" id="3.30.565.10">
    <property type="entry name" value="Histidine kinase-like ATPase, C-terminal domain"/>
    <property type="match status" value="1"/>
</dbReference>
<comment type="function">
    <text evidence="21">Member of the two-component regulatory system NreB/NreC involved in the control of dissimilatory nitrate/nitrite reduction in response to oxygen. NreB functions as a direct oxygen sensor histidine kinase which is autophosphorylated, in the absence of oxygen, probably at the conserved histidine residue, and transfers its phosphate group probably to a conserved aspartate residue of NreC. NreB/NreC activates the expression of the nitrate (narGHJI) and nitrite (nir) reductase operons, as well as the putative nitrate transporter gene narT.</text>
</comment>
<evidence type="ECO:0000256" key="8">
    <source>
        <dbReference type="ARBA" id="ARBA00022490"/>
    </source>
</evidence>
<evidence type="ECO:0000256" key="18">
    <source>
        <dbReference type="ARBA" id="ARBA00023012"/>
    </source>
</evidence>
<evidence type="ECO:0000256" key="13">
    <source>
        <dbReference type="ARBA" id="ARBA00022741"/>
    </source>
</evidence>
<dbReference type="InterPro" id="IPR011712">
    <property type="entry name" value="Sig_transdc_His_kin_sub3_dim/P"/>
</dbReference>
<evidence type="ECO:0000256" key="11">
    <source>
        <dbReference type="ARBA" id="ARBA00022692"/>
    </source>
</evidence>
<evidence type="ECO:0000256" key="5">
    <source>
        <dbReference type="ARBA" id="ARBA00012438"/>
    </source>
</evidence>
<evidence type="ECO:0000256" key="15">
    <source>
        <dbReference type="ARBA" id="ARBA00022840"/>
    </source>
</evidence>
<reference evidence="26 27" key="1">
    <citation type="submission" date="2024-04" db="EMBL/GenBank/DDBJ databases">
        <title>New Clade of Flavobacterium.</title>
        <authorList>
            <person name="Matos L."/>
            <person name="Proenca D.N."/>
            <person name="Fransisco R.M."/>
            <person name="Chung A.P."/>
            <person name="Maccario L."/>
            <person name="Sorensen S.J."/>
            <person name="Morais P.V."/>
        </authorList>
    </citation>
    <scope>NUCLEOTIDE SEQUENCE [LARGE SCALE GENOMIC DNA]</scope>
    <source>
        <strain evidence="26 27">FBOR7N2.3</strain>
    </source>
</reference>
<evidence type="ECO:0000259" key="25">
    <source>
        <dbReference type="PROSITE" id="PS50113"/>
    </source>
</evidence>
<evidence type="ECO:0000256" key="21">
    <source>
        <dbReference type="ARBA" id="ARBA00024827"/>
    </source>
</evidence>
<dbReference type="InterPro" id="IPR004358">
    <property type="entry name" value="Sig_transdc_His_kin-like_C"/>
</dbReference>
<dbReference type="PRINTS" id="PR00344">
    <property type="entry name" value="BCTRLSENSOR"/>
</dbReference>
<evidence type="ECO:0000256" key="1">
    <source>
        <dbReference type="ARBA" id="ARBA00000085"/>
    </source>
</evidence>
<evidence type="ECO:0000256" key="16">
    <source>
        <dbReference type="ARBA" id="ARBA00022989"/>
    </source>
</evidence>
<keyword evidence="27" id="KW-1185">Reference proteome</keyword>
<dbReference type="InterPro" id="IPR000700">
    <property type="entry name" value="PAS-assoc_C"/>
</dbReference>
<evidence type="ECO:0000256" key="10">
    <source>
        <dbReference type="ARBA" id="ARBA00022679"/>
    </source>
</evidence>
<dbReference type="RefSeq" id="WP_373390907.1">
    <property type="nucleotide sequence ID" value="NZ_JBCFQK010000005.1"/>
</dbReference>
<dbReference type="Proteomes" id="UP001574170">
    <property type="component" value="Unassembled WGS sequence"/>
</dbReference>
<feature type="domain" description="PAC" evidence="25">
    <location>
        <begin position="326"/>
        <end position="377"/>
    </location>
</feature>
<evidence type="ECO:0000313" key="27">
    <source>
        <dbReference type="Proteomes" id="UP001574170"/>
    </source>
</evidence>
<evidence type="ECO:0000256" key="20">
    <source>
        <dbReference type="ARBA" id="ARBA00023136"/>
    </source>
</evidence>
<keyword evidence="20 23" id="KW-0472">Membrane</keyword>
<evidence type="ECO:0000256" key="6">
    <source>
        <dbReference type="ARBA" id="ARBA00017322"/>
    </source>
</evidence>
<dbReference type="InterPro" id="IPR000014">
    <property type="entry name" value="PAS"/>
</dbReference>
<dbReference type="EMBL" id="JBCFQK010000005">
    <property type="protein sequence ID" value="MFA9193806.1"/>
    <property type="molecule type" value="Genomic_DNA"/>
</dbReference>
<keyword evidence="11 23" id="KW-0812">Transmembrane</keyword>
<dbReference type="InterPro" id="IPR036890">
    <property type="entry name" value="HATPase_C_sf"/>
</dbReference>
<keyword evidence="12" id="KW-0479">Metal-binding</keyword>
<accession>A0ABV4TI73</accession>
<organism evidence="26 27">
    <name type="scientific">Flavobacterium magnesitis</name>
    <dbReference type="NCBI Taxonomy" id="3138077"/>
    <lineage>
        <taxon>Bacteria</taxon>
        <taxon>Pseudomonadati</taxon>
        <taxon>Bacteroidota</taxon>
        <taxon>Flavobacteriia</taxon>
        <taxon>Flavobacteriales</taxon>
        <taxon>Flavobacteriaceae</taxon>
        <taxon>Flavobacterium</taxon>
    </lineage>
</organism>
<evidence type="ECO:0000256" key="4">
    <source>
        <dbReference type="ARBA" id="ARBA00004496"/>
    </source>
</evidence>
<protein>
    <recommendedName>
        <fullName evidence="6">Oxygen sensor histidine kinase NreB</fullName>
        <ecNumber evidence="5">2.7.13.3</ecNumber>
    </recommendedName>
    <alternativeName>
        <fullName evidence="22">Nitrogen regulation protein B</fullName>
    </alternativeName>
</protein>
<dbReference type="CDD" id="cd00130">
    <property type="entry name" value="PAS"/>
    <property type="match status" value="1"/>
</dbReference>
<evidence type="ECO:0000256" key="17">
    <source>
        <dbReference type="ARBA" id="ARBA00023004"/>
    </source>
</evidence>
<dbReference type="InterPro" id="IPR005467">
    <property type="entry name" value="His_kinase_dom"/>
</dbReference>
<dbReference type="CDD" id="cd16917">
    <property type="entry name" value="HATPase_UhpB-NarQ-NarX-like"/>
    <property type="match status" value="1"/>
</dbReference>
<dbReference type="Pfam" id="PF02518">
    <property type="entry name" value="HATPase_c"/>
    <property type="match status" value="1"/>
</dbReference>
<comment type="cofactor">
    <cofactor evidence="2">
        <name>[4Fe-4S] cluster</name>
        <dbReference type="ChEBI" id="CHEBI:49883"/>
    </cofactor>
</comment>
<dbReference type="SMART" id="SM00387">
    <property type="entry name" value="HATPase_c"/>
    <property type="match status" value="1"/>
</dbReference>
<evidence type="ECO:0000313" key="26">
    <source>
        <dbReference type="EMBL" id="MFA9193806.1"/>
    </source>
</evidence>
<dbReference type="EC" id="2.7.13.3" evidence="5"/>
<evidence type="ECO:0000256" key="23">
    <source>
        <dbReference type="SAM" id="Phobius"/>
    </source>
</evidence>
<evidence type="ECO:0000256" key="19">
    <source>
        <dbReference type="ARBA" id="ARBA00023014"/>
    </source>
</evidence>
<keyword evidence="19" id="KW-0411">Iron-sulfur</keyword>
<evidence type="ECO:0000256" key="7">
    <source>
        <dbReference type="ARBA" id="ARBA00022485"/>
    </source>
</evidence>
<dbReference type="PANTHER" id="PTHR24421">
    <property type="entry name" value="NITRATE/NITRITE SENSOR PROTEIN NARX-RELATED"/>
    <property type="match status" value="1"/>
</dbReference>
<keyword evidence="9" id="KW-0597">Phosphoprotein</keyword>
<evidence type="ECO:0000256" key="12">
    <source>
        <dbReference type="ARBA" id="ARBA00022723"/>
    </source>
</evidence>
<keyword evidence="18" id="KW-0902">Two-component regulatory system</keyword>
<sequence length="603" mass="69274">MIKEAKAFSENLNFKKLKQMYLFALITIAITILLSQLLIQYNISSQLNDSRLINISGRQRMFSQKLAKEILILNASTDNSNEAESISNIKKTLELWKFTHFALEKGNDSINFPETKSPRLLKLFNAVKPNVDAIERATRKYLDNREKKVSQTLNQQEVQVILDNVALFVTKMNLIVSQYEYEALEKVTKQRNIEYGILSFTLLILLLEFFFIFKPTNKKIEVLIFKLLSSERRAIKLARDTEAISIIKENSVKELKSLNYAMENTLLYCRISPHGKIIHMGEKFSKLLQYNPSFDTDKSFSQALTTIEKEQLAIDQIIADKQRSGWQGELNTTDRNGDMLWLDMSMIPVRIRKEESELLVICFNITVRKNAELEVERLNRENIIERINQQKVISSKIVENQENEQNRIAREIHDGIGQMLTGLKFSLESINLDDKEKSAQKIEYLKKLSLDIIKGVRTATFNLMPPELSDHGIVSSIAKLTLELAKLTGKNVQFYNKTDFDQRLDSLIEINIYRLTQEAINNAIKYANSSHIIVQLSHSNKILSITVDDNGKGFDVTAVEKKRNSESGMGLLFMKERVQYINGRVFINSIPGEGTRITFNIPI</sequence>
<comment type="subcellular location">
    <subcellularLocation>
        <location evidence="4">Cytoplasm</location>
    </subcellularLocation>
    <subcellularLocation>
        <location evidence="3">Membrane</location>
        <topology evidence="3">Multi-pass membrane protein</topology>
    </subcellularLocation>
</comment>
<keyword evidence="8" id="KW-0963">Cytoplasm</keyword>
<evidence type="ECO:0000256" key="3">
    <source>
        <dbReference type="ARBA" id="ARBA00004141"/>
    </source>
</evidence>
<comment type="caution">
    <text evidence="26">The sequence shown here is derived from an EMBL/GenBank/DDBJ whole genome shotgun (WGS) entry which is preliminary data.</text>
</comment>
<dbReference type="SUPFAM" id="SSF55785">
    <property type="entry name" value="PYP-like sensor domain (PAS domain)"/>
    <property type="match status" value="1"/>
</dbReference>
<evidence type="ECO:0000256" key="14">
    <source>
        <dbReference type="ARBA" id="ARBA00022777"/>
    </source>
</evidence>
<evidence type="ECO:0000256" key="2">
    <source>
        <dbReference type="ARBA" id="ARBA00001966"/>
    </source>
</evidence>
<dbReference type="Pfam" id="PF07730">
    <property type="entry name" value="HisKA_3"/>
    <property type="match status" value="1"/>
</dbReference>
<evidence type="ECO:0000256" key="9">
    <source>
        <dbReference type="ARBA" id="ARBA00022553"/>
    </source>
</evidence>
<comment type="catalytic activity">
    <reaction evidence="1">
        <text>ATP + protein L-histidine = ADP + protein N-phospho-L-histidine.</text>
        <dbReference type="EC" id="2.7.13.3"/>
    </reaction>
</comment>
<dbReference type="GO" id="GO:0005524">
    <property type="term" value="F:ATP binding"/>
    <property type="evidence" value="ECO:0007669"/>
    <property type="project" value="UniProtKB-KW"/>
</dbReference>
<dbReference type="SUPFAM" id="SSF55874">
    <property type="entry name" value="ATPase domain of HSP90 chaperone/DNA topoisomerase II/histidine kinase"/>
    <property type="match status" value="1"/>
</dbReference>
<dbReference type="InterPro" id="IPR035965">
    <property type="entry name" value="PAS-like_dom_sf"/>
</dbReference>
<dbReference type="PROSITE" id="PS50113">
    <property type="entry name" value="PAC"/>
    <property type="match status" value="1"/>
</dbReference>
<proteinExistence type="predicted"/>
<dbReference type="Pfam" id="PF13675">
    <property type="entry name" value="PilJ"/>
    <property type="match status" value="1"/>
</dbReference>
<dbReference type="Pfam" id="PF13426">
    <property type="entry name" value="PAS_9"/>
    <property type="match status" value="1"/>
</dbReference>
<keyword evidence="16 23" id="KW-1133">Transmembrane helix</keyword>
<keyword evidence="10" id="KW-0808">Transferase</keyword>
<keyword evidence="7" id="KW-0004">4Fe-4S</keyword>
<keyword evidence="14" id="KW-0418">Kinase</keyword>
<name>A0ABV4TI73_9FLAO</name>
<feature type="transmembrane region" description="Helical" evidence="23">
    <location>
        <begin position="20"/>
        <end position="39"/>
    </location>
</feature>
<keyword evidence="15 26" id="KW-0067">ATP-binding</keyword>
<keyword evidence="13" id="KW-0547">Nucleotide-binding</keyword>